<dbReference type="EMBL" id="JAGGMR010000001">
    <property type="protein sequence ID" value="MBP2190193.1"/>
    <property type="molecule type" value="Genomic_DNA"/>
</dbReference>
<name>A0ABS4QGH1_9NOCA</name>
<organism evidence="2 3">
    <name type="scientific">Nocardia goodfellowii</name>
    <dbReference type="NCBI Taxonomy" id="882446"/>
    <lineage>
        <taxon>Bacteria</taxon>
        <taxon>Bacillati</taxon>
        <taxon>Actinomycetota</taxon>
        <taxon>Actinomycetes</taxon>
        <taxon>Mycobacteriales</taxon>
        <taxon>Nocardiaceae</taxon>
        <taxon>Nocardia</taxon>
    </lineage>
</organism>
<dbReference type="RefSeq" id="WP_209889984.1">
    <property type="nucleotide sequence ID" value="NZ_JAGGMR010000001.1"/>
</dbReference>
<dbReference type="InterPro" id="IPR054246">
    <property type="entry name" value="DUF6973"/>
</dbReference>
<accession>A0ABS4QGH1</accession>
<gene>
    <name evidence="2" type="ORF">BJ987_003094</name>
</gene>
<proteinExistence type="predicted"/>
<evidence type="ECO:0000313" key="2">
    <source>
        <dbReference type="EMBL" id="MBP2190193.1"/>
    </source>
</evidence>
<dbReference type="Proteomes" id="UP001519325">
    <property type="component" value="Unassembled WGS sequence"/>
</dbReference>
<sequence length="162" mass="17013">MGAGVLVALAASIGGVQGTGEAKADLGSDLADASQCSVLYGANCVHVLDAKTWAENVTKWKFGRNGRNDMSDAFRHCAWIGAVATRLGQSEAYTVGMIHEENANGPESEYKMDDWNNFIGSGIGAAAVSSGTSDQWGYVLSECESKARAHALYGLDGIKGNY</sequence>
<feature type="domain" description="DUF6973" evidence="1">
    <location>
        <begin position="42"/>
        <end position="129"/>
    </location>
</feature>
<dbReference type="Pfam" id="PF22322">
    <property type="entry name" value="DUF6973"/>
    <property type="match status" value="1"/>
</dbReference>
<evidence type="ECO:0000259" key="1">
    <source>
        <dbReference type="Pfam" id="PF22322"/>
    </source>
</evidence>
<keyword evidence="3" id="KW-1185">Reference proteome</keyword>
<reference evidence="2 3" key="1">
    <citation type="submission" date="2021-03" db="EMBL/GenBank/DDBJ databases">
        <title>Sequencing the genomes of 1000 actinobacteria strains.</title>
        <authorList>
            <person name="Klenk H.-P."/>
        </authorList>
    </citation>
    <scope>NUCLEOTIDE SEQUENCE [LARGE SCALE GENOMIC DNA]</scope>
    <source>
        <strain evidence="2 3">DSM 45516</strain>
    </source>
</reference>
<comment type="caution">
    <text evidence="2">The sequence shown here is derived from an EMBL/GenBank/DDBJ whole genome shotgun (WGS) entry which is preliminary data.</text>
</comment>
<protein>
    <recommendedName>
        <fullName evidence="1">DUF6973 domain-containing protein</fullName>
    </recommendedName>
</protein>
<evidence type="ECO:0000313" key="3">
    <source>
        <dbReference type="Proteomes" id="UP001519325"/>
    </source>
</evidence>